<feature type="chain" id="PRO_5045317651" evidence="1">
    <location>
        <begin position="27"/>
        <end position="165"/>
    </location>
</feature>
<evidence type="ECO:0000256" key="1">
    <source>
        <dbReference type="SAM" id="SignalP"/>
    </source>
</evidence>
<name>A0ABM4BHJ5_HYDVU</name>
<keyword evidence="1" id="KW-0732">Signal</keyword>
<organism evidence="2 3">
    <name type="scientific">Hydra vulgaris</name>
    <name type="common">Hydra</name>
    <name type="synonym">Hydra attenuata</name>
    <dbReference type="NCBI Taxonomy" id="6087"/>
    <lineage>
        <taxon>Eukaryota</taxon>
        <taxon>Metazoa</taxon>
        <taxon>Cnidaria</taxon>
        <taxon>Hydrozoa</taxon>
        <taxon>Hydroidolina</taxon>
        <taxon>Anthoathecata</taxon>
        <taxon>Aplanulata</taxon>
        <taxon>Hydridae</taxon>
        <taxon>Hydra</taxon>
    </lineage>
</organism>
<feature type="signal peptide" evidence="1">
    <location>
        <begin position="1"/>
        <end position="26"/>
    </location>
</feature>
<gene>
    <name evidence="3" type="primary">LOC136077963</name>
</gene>
<sequence length="165" mass="18219">MKFFINGVFFISYTVLFMMFLHLSLGSPITPCNPVKCFVDPCAYHICPNGSQCVSNYCKGCNAECKPCVTTYCKVDPCLNYPCSPGYHCVANYCNGCNAECKKCPTTVCKVCPLFCVKGSRCIIKNVCGKCTYSCSKPINPIFAVSFAVLCYEIIKSTNEKCQIN</sequence>
<accession>A0ABM4BHJ5</accession>
<keyword evidence="2" id="KW-1185">Reference proteome</keyword>
<proteinExistence type="predicted"/>
<reference evidence="3" key="1">
    <citation type="submission" date="2025-08" db="UniProtKB">
        <authorList>
            <consortium name="RefSeq"/>
        </authorList>
    </citation>
    <scope>IDENTIFICATION</scope>
</reference>
<dbReference type="RefSeq" id="XP_065648490.1">
    <property type="nucleotide sequence ID" value="XM_065792418.1"/>
</dbReference>
<dbReference type="GeneID" id="136077963"/>
<evidence type="ECO:0000313" key="2">
    <source>
        <dbReference type="Proteomes" id="UP001652625"/>
    </source>
</evidence>
<protein>
    <submittedName>
        <fullName evidence="3">Keratin-associated protein 5-1-like isoform X1</fullName>
    </submittedName>
</protein>
<dbReference type="Proteomes" id="UP001652625">
    <property type="component" value="Chromosome 03"/>
</dbReference>
<evidence type="ECO:0000313" key="3">
    <source>
        <dbReference type="RefSeq" id="XP_065648490.1"/>
    </source>
</evidence>